<protein>
    <recommendedName>
        <fullName evidence="3">Polyketide cyclase</fullName>
    </recommendedName>
</protein>
<gene>
    <name evidence="1" type="ORF">N803_02965</name>
</gene>
<dbReference type="Proteomes" id="UP000030011">
    <property type="component" value="Unassembled WGS sequence"/>
</dbReference>
<dbReference type="EMBL" id="AVPK01000001">
    <property type="protein sequence ID" value="KGN39435.1"/>
    <property type="molecule type" value="Genomic_DNA"/>
</dbReference>
<name>A0A0A0JPQ8_9MICO</name>
<dbReference type="InterPro" id="IPR023393">
    <property type="entry name" value="START-like_dom_sf"/>
</dbReference>
<accession>A0A0A0JPQ8</accession>
<dbReference type="STRING" id="1385521.N803_02965"/>
<dbReference type="Gene3D" id="3.30.530.20">
    <property type="match status" value="1"/>
</dbReference>
<dbReference type="AlphaFoldDB" id="A0A0A0JPQ8"/>
<sequence length="111" mass="12240">MPLTTTRTDGGEPHEGWSFTVRTTLGPVRLDDSMVVAEWEPPLRWRVHKTGPIHGWAEGVVSPSGAGSRLTWTEELWFGGKLLSPLTRRVGDVVGPLLFGPVVRRIATVTR</sequence>
<evidence type="ECO:0000313" key="2">
    <source>
        <dbReference type="Proteomes" id="UP000030011"/>
    </source>
</evidence>
<dbReference type="SUPFAM" id="SSF55961">
    <property type="entry name" value="Bet v1-like"/>
    <property type="match status" value="1"/>
</dbReference>
<proteinExistence type="predicted"/>
<keyword evidence="2" id="KW-1185">Reference proteome</keyword>
<evidence type="ECO:0000313" key="1">
    <source>
        <dbReference type="EMBL" id="KGN39435.1"/>
    </source>
</evidence>
<comment type="caution">
    <text evidence="1">The sequence shown here is derived from an EMBL/GenBank/DDBJ whole genome shotgun (WGS) entry which is preliminary data.</text>
</comment>
<evidence type="ECO:0008006" key="3">
    <source>
        <dbReference type="Google" id="ProtNLM"/>
    </source>
</evidence>
<organism evidence="1 2">
    <name type="scientific">Knoellia subterranea KCTC 19937</name>
    <dbReference type="NCBI Taxonomy" id="1385521"/>
    <lineage>
        <taxon>Bacteria</taxon>
        <taxon>Bacillati</taxon>
        <taxon>Actinomycetota</taxon>
        <taxon>Actinomycetes</taxon>
        <taxon>Micrococcales</taxon>
        <taxon>Intrasporangiaceae</taxon>
        <taxon>Knoellia</taxon>
    </lineage>
</organism>
<reference evidence="1 2" key="1">
    <citation type="submission" date="2013-08" db="EMBL/GenBank/DDBJ databases">
        <title>The genome sequence of Knoellia subterranea.</title>
        <authorList>
            <person name="Zhu W."/>
            <person name="Wang G."/>
        </authorList>
    </citation>
    <scope>NUCLEOTIDE SEQUENCE [LARGE SCALE GENOMIC DNA]</scope>
    <source>
        <strain evidence="1 2">KCTC 19937</strain>
    </source>
</reference>